<dbReference type="Pfam" id="PF00360">
    <property type="entry name" value="PHY"/>
    <property type="match status" value="1"/>
</dbReference>
<evidence type="ECO:0000313" key="17">
    <source>
        <dbReference type="Proteomes" id="UP000176037"/>
    </source>
</evidence>
<dbReference type="GO" id="GO:0006355">
    <property type="term" value="P:regulation of DNA-templated transcription"/>
    <property type="evidence" value="ECO:0007669"/>
    <property type="project" value="InterPro"/>
</dbReference>
<dbReference type="Proteomes" id="UP000176037">
    <property type="component" value="Unassembled WGS sequence"/>
</dbReference>
<dbReference type="InterPro" id="IPR005467">
    <property type="entry name" value="His_kinase_dom"/>
</dbReference>
<reference evidence="16 17" key="1">
    <citation type="submission" date="2016-09" db="EMBL/GenBank/DDBJ databases">
        <title>Alteromonas lipolytica, a new species isolated from sea water.</title>
        <authorList>
            <person name="Wu Y.-H."/>
            <person name="Cheng H."/>
            <person name="Xu X.-W."/>
        </authorList>
    </citation>
    <scope>NUCLEOTIDE SEQUENCE [LARGE SCALE GENOMIC DNA]</scope>
    <source>
        <strain evidence="16 17">JW12</strain>
    </source>
</reference>
<dbReference type="InterPro" id="IPR016132">
    <property type="entry name" value="Phyto_chromo_attachment"/>
</dbReference>
<dbReference type="Gene3D" id="1.10.287.130">
    <property type="match status" value="1"/>
</dbReference>
<dbReference type="GO" id="GO:0000155">
    <property type="term" value="F:phosphorelay sensor kinase activity"/>
    <property type="evidence" value="ECO:0007669"/>
    <property type="project" value="InterPro"/>
</dbReference>
<keyword evidence="4" id="KW-0600">Photoreceptor protein</keyword>
<dbReference type="InterPro" id="IPR036890">
    <property type="entry name" value="HATPase_C_sf"/>
</dbReference>
<dbReference type="OrthoDB" id="9808408at2"/>
<dbReference type="Pfam" id="PF00512">
    <property type="entry name" value="HisKA"/>
    <property type="match status" value="1"/>
</dbReference>
<evidence type="ECO:0000256" key="7">
    <source>
        <dbReference type="ARBA" id="ARBA00022679"/>
    </source>
</evidence>
<evidence type="ECO:0000256" key="6">
    <source>
        <dbReference type="ARBA" id="ARBA00022606"/>
    </source>
</evidence>
<evidence type="ECO:0000259" key="15">
    <source>
        <dbReference type="PROSITE" id="PS50109"/>
    </source>
</evidence>
<evidence type="ECO:0000256" key="2">
    <source>
        <dbReference type="ARBA" id="ARBA00006402"/>
    </source>
</evidence>
<dbReference type="PANTHER" id="PTHR43065">
    <property type="entry name" value="SENSOR HISTIDINE KINASE"/>
    <property type="match status" value="1"/>
</dbReference>
<dbReference type="CDD" id="cd00082">
    <property type="entry name" value="HisKA"/>
    <property type="match status" value="1"/>
</dbReference>
<keyword evidence="5" id="KW-0597">Phosphoprotein</keyword>
<dbReference type="InterPro" id="IPR003594">
    <property type="entry name" value="HATPase_dom"/>
</dbReference>
<evidence type="ECO:0000259" key="14">
    <source>
        <dbReference type="PROSITE" id="PS50046"/>
    </source>
</evidence>
<comment type="caution">
    <text evidence="16">The sequence shown here is derived from an EMBL/GenBank/DDBJ whole genome shotgun (WGS) entry which is preliminary data.</text>
</comment>
<evidence type="ECO:0000256" key="13">
    <source>
        <dbReference type="ARBA" id="ARBA00023170"/>
    </source>
</evidence>
<dbReference type="SUPFAM" id="SSF55874">
    <property type="entry name" value="ATPase domain of HSP90 chaperone/DNA topoisomerase II/histidine kinase"/>
    <property type="match status" value="1"/>
</dbReference>
<dbReference type="GO" id="GO:0009584">
    <property type="term" value="P:detection of visible light"/>
    <property type="evidence" value="ECO:0007669"/>
    <property type="project" value="InterPro"/>
</dbReference>
<evidence type="ECO:0000256" key="3">
    <source>
        <dbReference type="ARBA" id="ARBA00012438"/>
    </source>
</evidence>
<dbReference type="Gene3D" id="3.30.565.10">
    <property type="entry name" value="Histidine kinase-like ATPase, C-terminal domain"/>
    <property type="match status" value="1"/>
</dbReference>
<dbReference type="PROSITE" id="PS50109">
    <property type="entry name" value="HIS_KIN"/>
    <property type="match status" value="1"/>
</dbReference>
<evidence type="ECO:0000256" key="5">
    <source>
        <dbReference type="ARBA" id="ARBA00022553"/>
    </source>
</evidence>
<dbReference type="AlphaFoldDB" id="A0A1E8FI99"/>
<gene>
    <name evidence="16" type="ORF">BFC17_16820</name>
</gene>
<dbReference type="InterPro" id="IPR003018">
    <property type="entry name" value="GAF"/>
</dbReference>
<accession>A0A1E8FI99</accession>
<dbReference type="InterPro" id="IPR043150">
    <property type="entry name" value="Phytochrome_PHY_sf"/>
</dbReference>
<sequence length="857" mass="96178">MIKSNIEYEKEFAECESENLRATGAVQPGFDVLIFKDGKLIASDTGSSSPLIESAPAILSAPGAEILGSGHQIVEVEQQGKWLRHEQNGYVICERSAEQHSFAAFEPEEFKDIASKEMANIWKLSDRICHLLSEKTKAERVMVYQFHEDWSGEVIAERVLGHYESFLGLRYPPTDIPKIARSLYLELKSRHLFSLNKAVDIVACDNDDITTVDLSQCVSRSISPFHIEYLKNMGTGSTVSCAIILDGKLWGLISLHFARSRAACIDEYVYFQKLVHFINPIFADVIEREKEILAKQSVKAVDRLMTNLRDDLEPFNTLLLSETALHKIVGAQGITMVIDEEIVSIGIVPGLSEIREMVSRIKAKYSPGFYFWDKSPFDFPISHGLAGMAMYCLSVKPFSCFFVFRKMLNQTICWGGDPRHFAQKEKETLRYSPRQSFKRWVENVEGQSVPWSEVHQKAFISSFANIRQDLEVDETELAILLRNGMRRAIKKREQLRSVATNLIDSITTGIAIGIEQGTSAESEIVAINNVTAEAFNVSHTDLIGITLTEFASLLGIEHIQSHSSDSLTIKTASSGVRNVELKQALLFDYCHFVSEEPDRVRLIMYEFLDITEATRIQNSLVAARERAITENKLRSEMMAKLMHELKTPLNGLLGLSDILRRKYVSNEDKKTFSMIESLHQTASLMKEVVDYTLKTSALVDTVDVQNFRVIPLQSLISEIILLIQPLADNKQISFDVQCETVSVYAEPRGVRQVLINLLENAIKYNDIGGNVTVTVVQKLYGTVRIEVKDTGAGMTQEQLAKCTQPYQRFSNQDGSGLGLSIAESLVRNMGGQFEISSLQGKGTTVTINLNMQDAHEH</sequence>
<evidence type="ECO:0000256" key="10">
    <source>
        <dbReference type="ARBA" id="ARBA00022840"/>
    </source>
</evidence>
<dbReference type="Pfam" id="PF01590">
    <property type="entry name" value="GAF"/>
    <property type="match status" value="1"/>
</dbReference>
<keyword evidence="6" id="KW-0716">Sensory transduction</keyword>
<evidence type="ECO:0000256" key="9">
    <source>
        <dbReference type="ARBA" id="ARBA00022777"/>
    </source>
</evidence>
<dbReference type="InterPro" id="IPR003661">
    <property type="entry name" value="HisK_dim/P_dom"/>
</dbReference>
<keyword evidence="11" id="KW-0157">Chromophore</keyword>
<dbReference type="Gene3D" id="3.30.450.20">
    <property type="entry name" value="PAS domain"/>
    <property type="match status" value="1"/>
</dbReference>
<keyword evidence="12" id="KW-0902">Two-component regulatory system</keyword>
<evidence type="ECO:0000256" key="1">
    <source>
        <dbReference type="ARBA" id="ARBA00000085"/>
    </source>
</evidence>
<dbReference type="SUPFAM" id="SSF55781">
    <property type="entry name" value="GAF domain-like"/>
    <property type="match status" value="2"/>
</dbReference>
<feature type="domain" description="Phytochrome chromophore attachment site" evidence="14">
    <location>
        <begin position="120"/>
        <end position="277"/>
    </location>
</feature>
<keyword evidence="17" id="KW-1185">Reference proteome</keyword>
<dbReference type="STRING" id="1856405.BFC17_16820"/>
<dbReference type="SMART" id="SM00387">
    <property type="entry name" value="HATPase_c"/>
    <property type="match status" value="1"/>
</dbReference>
<dbReference type="PROSITE" id="PS50046">
    <property type="entry name" value="PHYTOCHROME_2"/>
    <property type="match status" value="1"/>
</dbReference>
<comment type="catalytic activity">
    <reaction evidence="1">
        <text>ATP + protein L-histidine = ADP + protein N-phospho-L-histidine.</text>
        <dbReference type="EC" id="2.7.13.3"/>
    </reaction>
</comment>
<dbReference type="RefSeq" id="WP_070176121.1">
    <property type="nucleotide sequence ID" value="NZ_BMJR01000001.1"/>
</dbReference>
<dbReference type="GO" id="GO:0005524">
    <property type="term" value="F:ATP binding"/>
    <property type="evidence" value="ECO:0007669"/>
    <property type="project" value="UniProtKB-KW"/>
</dbReference>
<evidence type="ECO:0000256" key="12">
    <source>
        <dbReference type="ARBA" id="ARBA00023012"/>
    </source>
</evidence>
<keyword evidence="13" id="KW-0675">Receptor</keyword>
<dbReference type="EC" id="2.7.13.3" evidence="3"/>
<dbReference type="EMBL" id="MJIC01000010">
    <property type="protein sequence ID" value="OFI35203.1"/>
    <property type="molecule type" value="Genomic_DNA"/>
</dbReference>
<dbReference type="PANTHER" id="PTHR43065:SF10">
    <property type="entry name" value="PEROXIDE STRESS-ACTIVATED HISTIDINE KINASE MAK3"/>
    <property type="match status" value="1"/>
</dbReference>
<keyword evidence="9" id="KW-0418">Kinase</keyword>
<dbReference type="InterPro" id="IPR001294">
    <property type="entry name" value="Phytochrome"/>
</dbReference>
<name>A0A1E8FI99_9ALTE</name>
<keyword evidence="7" id="KW-0808">Transferase</keyword>
<dbReference type="CDD" id="cd00075">
    <property type="entry name" value="HATPase"/>
    <property type="match status" value="1"/>
</dbReference>
<dbReference type="InterPro" id="IPR013515">
    <property type="entry name" value="Phytochrome_cen-reg"/>
</dbReference>
<proteinExistence type="inferred from homology"/>
<feature type="domain" description="Histidine kinase" evidence="15">
    <location>
        <begin position="640"/>
        <end position="853"/>
    </location>
</feature>
<evidence type="ECO:0000256" key="8">
    <source>
        <dbReference type="ARBA" id="ARBA00022741"/>
    </source>
</evidence>
<protein>
    <recommendedName>
        <fullName evidence="3">histidine kinase</fullName>
        <ecNumber evidence="3">2.7.13.3</ecNumber>
    </recommendedName>
</protein>
<evidence type="ECO:0000256" key="4">
    <source>
        <dbReference type="ARBA" id="ARBA00022543"/>
    </source>
</evidence>
<comment type="similarity">
    <text evidence="2">In the N-terminal section; belongs to the phytochrome family.</text>
</comment>
<keyword evidence="8" id="KW-0547">Nucleotide-binding</keyword>
<organism evidence="16 17">
    <name type="scientific">Alteromonas lipolytica</name>
    <dbReference type="NCBI Taxonomy" id="1856405"/>
    <lineage>
        <taxon>Bacteria</taxon>
        <taxon>Pseudomonadati</taxon>
        <taxon>Pseudomonadota</taxon>
        <taxon>Gammaproteobacteria</taxon>
        <taxon>Alteromonadales</taxon>
        <taxon>Alteromonadaceae</taxon>
        <taxon>Alteromonas/Salinimonas group</taxon>
        <taxon>Alteromonas</taxon>
    </lineage>
</organism>
<dbReference type="SMART" id="SM00388">
    <property type="entry name" value="HisKA"/>
    <property type="match status" value="1"/>
</dbReference>
<dbReference type="Gene3D" id="3.30.450.270">
    <property type="match status" value="1"/>
</dbReference>
<keyword evidence="10" id="KW-0067">ATP-binding</keyword>
<evidence type="ECO:0000256" key="11">
    <source>
        <dbReference type="ARBA" id="ARBA00022991"/>
    </source>
</evidence>
<dbReference type="Pfam" id="PF02518">
    <property type="entry name" value="HATPase_c"/>
    <property type="match status" value="1"/>
</dbReference>
<dbReference type="InterPro" id="IPR036097">
    <property type="entry name" value="HisK_dim/P_sf"/>
</dbReference>
<evidence type="ECO:0000313" key="16">
    <source>
        <dbReference type="EMBL" id="OFI35203.1"/>
    </source>
</evidence>
<dbReference type="InterPro" id="IPR029016">
    <property type="entry name" value="GAF-like_dom_sf"/>
</dbReference>
<dbReference type="Gene3D" id="3.30.450.40">
    <property type="match status" value="1"/>
</dbReference>
<dbReference type="PRINTS" id="PR01033">
    <property type="entry name" value="PHYTOCHROME"/>
</dbReference>
<dbReference type="SUPFAM" id="SSF47384">
    <property type="entry name" value="Homodimeric domain of signal transducing histidine kinase"/>
    <property type="match status" value="1"/>
</dbReference>
<dbReference type="GO" id="GO:0009881">
    <property type="term" value="F:photoreceptor activity"/>
    <property type="evidence" value="ECO:0007669"/>
    <property type="project" value="UniProtKB-KW"/>
</dbReference>